<name>A0ABY5E6Z8_9BACT</name>
<evidence type="ECO:0000256" key="3">
    <source>
        <dbReference type="ARBA" id="ARBA00023237"/>
    </source>
</evidence>
<keyword evidence="2 4" id="KW-0472">Membrane</keyword>
<proteinExistence type="predicted"/>
<accession>A0ABY5E6Z8</accession>
<dbReference type="CDD" id="cd07185">
    <property type="entry name" value="OmpA_C-like"/>
    <property type="match status" value="1"/>
</dbReference>
<evidence type="ECO:0000256" key="5">
    <source>
        <dbReference type="SAM" id="MobiDB-lite"/>
    </source>
</evidence>
<evidence type="ECO:0000259" key="6">
    <source>
        <dbReference type="PROSITE" id="PS51123"/>
    </source>
</evidence>
<feature type="compositionally biased region" description="Acidic residues" evidence="5">
    <location>
        <begin position="111"/>
        <end position="127"/>
    </location>
</feature>
<protein>
    <submittedName>
        <fullName evidence="7">OmpA family protein</fullName>
    </submittedName>
</protein>
<dbReference type="EMBL" id="CP100595">
    <property type="protein sequence ID" value="UTJ06536.1"/>
    <property type="molecule type" value="Genomic_DNA"/>
</dbReference>
<dbReference type="PANTHER" id="PTHR30329">
    <property type="entry name" value="STATOR ELEMENT OF FLAGELLAR MOTOR COMPLEX"/>
    <property type="match status" value="1"/>
</dbReference>
<sequence>MSFGTKIFSLLFILIALIVYTVASFDYNKVQDSSGQAISTNEKLIDFDTKVIINYIEEVKNKALKIKDELLKDSLDSKPQVELNKVDKIVENEQKIQDKLTVDDNMADEEAMQDNEDQVEESQENSQEEAKEQPVIEETLQEETLEEEQVPVLTSEEIQEQINAILKDNKIIFKRGSADIAKNSFSSVQKVSDILKEHENIKVEIAGHTDSRGRASLNLRISQDRANSVKKALGSLGISDNRLKAVGYGEKFPIAKDDKNGLSEINRRVEINIIGEN</sequence>
<dbReference type="PANTHER" id="PTHR30329:SF21">
    <property type="entry name" value="LIPOPROTEIN YIAD-RELATED"/>
    <property type="match status" value="1"/>
</dbReference>
<gene>
    <name evidence="7" type="ORF">NJU99_00145</name>
</gene>
<feature type="region of interest" description="Disordered" evidence="5">
    <location>
        <begin position="111"/>
        <end position="134"/>
    </location>
</feature>
<dbReference type="InterPro" id="IPR006665">
    <property type="entry name" value="OmpA-like"/>
</dbReference>
<keyword evidence="8" id="KW-1185">Reference proteome</keyword>
<organism evidence="7 8">
    <name type="scientific">Arcobacter roscoffensis</name>
    <dbReference type="NCBI Taxonomy" id="2961520"/>
    <lineage>
        <taxon>Bacteria</taxon>
        <taxon>Pseudomonadati</taxon>
        <taxon>Campylobacterota</taxon>
        <taxon>Epsilonproteobacteria</taxon>
        <taxon>Campylobacterales</taxon>
        <taxon>Arcobacteraceae</taxon>
        <taxon>Arcobacter</taxon>
    </lineage>
</organism>
<dbReference type="InterPro" id="IPR036737">
    <property type="entry name" value="OmpA-like_sf"/>
</dbReference>
<dbReference type="InterPro" id="IPR006664">
    <property type="entry name" value="OMP_bac"/>
</dbReference>
<dbReference type="SUPFAM" id="SSF103088">
    <property type="entry name" value="OmpA-like"/>
    <property type="match status" value="1"/>
</dbReference>
<dbReference type="RefSeq" id="WP_254576715.1">
    <property type="nucleotide sequence ID" value="NZ_CP100595.1"/>
</dbReference>
<keyword evidence="3" id="KW-0998">Cell outer membrane</keyword>
<dbReference type="PROSITE" id="PS51123">
    <property type="entry name" value="OMPA_2"/>
    <property type="match status" value="1"/>
</dbReference>
<dbReference type="Gene3D" id="3.30.1330.60">
    <property type="entry name" value="OmpA-like domain"/>
    <property type="match status" value="1"/>
</dbReference>
<dbReference type="Pfam" id="PF00691">
    <property type="entry name" value="OmpA"/>
    <property type="match status" value="1"/>
</dbReference>
<reference evidence="7" key="1">
    <citation type="submission" date="2022-07" db="EMBL/GenBank/DDBJ databases">
        <title>Arcobacter roscoffensis sp. nov., a marine bacterium isolated from coastal seawater collected from Roscoff, France.</title>
        <authorList>
            <person name="Pascual J."/>
            <person name="Lepeaux C."/>
            <person name="Methner A."/>
            <person name="Overmann J."/>
        </authorList>
    </citation>
    <scope>NUCLEOTIDE SEQUENCE</scope>
    <source>
        <strain evidence="7">ARW1-2F2</strain>
    </source>
</reference>
<evidence type="ECO:0000256" key="4">
    <source>
        <dbReference type="PROSITE-ProRule" id="PRU00473"/>
    </source>
</evidence>
<evidence type="ECO:0000313" key="7">
    <source>
        <dbReference type="EMBL" id="UTJ06536.1"/>
    </source>
</evidence>
<comment type="subcellular location">
    <subcellularLocation>
        <location evidence="1">Cell outer membrane</location>
    </subcellularLocation>
</comment>
<evidence type="ECO:0000313" key="8">
    <source>
        <dbReference type="Proteomes" id="UP001060012"/>
    </source>
</evidence>
<dbReference type="InterPro" id="IPR050330">
    <property type="entry name" value="Bact_OuterMem_StrucFunc"/>
</dbReference>
<dbReference type="Proteomes" id="UP001060012">
    <property type="component" value="Chromosome"/>
</dbReference>
<feature type="domain" description="OmpA-like" evidence="6">
    <location>
        <begin position="160"/>
        <end position="277"/>
    </location>
</feature>
<dbReference type="PRINTS" id="PR01021">
    <property type="entry name" value="OMPADOMAIN"/>
</dbReference>
<evidence type="ECO:0000256" key="1">
    <source>
        <dbReference type="ARBA" id="ARBA00004442"/>
    </source>
</evidence>
<evidence type="ECO:0000256" key="2">
    <source>
        <dbReference type="ARBA" id="ARBA00023136"/>
    </source>
</evidence>